<feature type="region of interest" description="Disordered" evidence="5">
    <location>
        <begin position="145"/>
        <end position="164"/>
    </location>
</feature>
<dbReference type="OrthoDB" id="9784339at2"/>
<dbReference type="GO" id="GO:0004725">
    <property type="term" value="F:protein tyrosine phosphatase activity"/>
    <property type="evidence" value="ECO:0007669"/>
    <property type="project" value="InterPro"/>
</dbReference>
<dbReference type="SUPFAM" id="SSF52788">
    <property type="entry name" value="Phosphotyrosine protein phosphatases I"/>
    <property type="match status" value="1"/>
</dbReference>
<name>A0A0W8I8K2_9MICO</name>
<keyword evidence="3" id="KW-0904">Protein phosphatase</keyword>
<dbReference type="PANTHER" id="PTHR11717">
    <property type="entry name" value="LOW MOLECULAR WEIGHT PROTEIN TYROSINE PHOSPHATASE"/>
    <property type="match status" value="1"/>
</dbReference>
<dbReference type="InterPro" id="IPR023485">
    <property type="entry name" value="Ptyr_pPase"/>
</dbReference>
<dbReference type="RefSeq" id="WP_058890823.1">
    <property type="nucleotide sequence ID" value="NZ_LQBL01000022.1"/>
</dbReference>
<dbReference type="Pfam" id="PF01451">
    <property type="entry name" value="LMWPc"/>
    <property type="match status" value="1"/>
</dbReference>
<evidence type="ECO:0000313" key="7">
    <source>
        <dbReference type="EMBL" id="KUG55715.1"/>
    </source>
</evidence>
<comment type="caution">
    <text evidence="7">The sequence shown here is derived from an EMBL/GenBank/DDBJ whole genome shotgun (WGS) entry which is preliminary data.</text>
</comment>
<feature type="active site" description="Nucleophile" evidence="4">
    <location>
        <position position="13"/>
    </location>
</feature>
<protein>
    <recommendedName>
        <fullName evidence="6">Phosphotyrosine protein phosphatase I domain-containing protein</fullName>
    </recommendedName>
</protein>
<comment type="similarity">
    <text evidence="1">Belongs to the low molecular weight phosphotyrosine protein phosphatase family.</text>
</comment>
<gene>
    <name evidence="7" type="ORF">AVL62_05350</name>
</gene>
<dbReference type="Proteomes" id="UP000054837">
    <property type="component" value="Unassembled WGS sequence"/>
</dbReference>
<dbReference type="PRINTS" id="PR00719">
    <property type="entry name" value="LMWPTPASE"/>
</dbReference>
<dbReference type="STRING" id="767452.AVL62_05350"/>
<dbReference type="PANTHER" id="PTHR11717:SF31">
    <property type="entry name" value="LOW MOLECULAR WEIGHT PROTEIN-TYROSINE-PHOSPHATASE ETP-RELATED"/>
    <property type="match status" value="1"/>
</dbReference>
<sequence>MTAAPTPTVLVVCTGNVCRSPLLERLLQREVDAAHGAGAVAVRSAGTRALVGSAMDDRSAQLLRRLGGDPEGFAARSLTDQVVAGADLVLTATPEHRSDVVRLDPRALRRTFTVHEFAALADAVPARDRPGWEDPAEALAGLARSARAQRGTVGRPSSSGLVDPYRRSDEVYAALEQQVREVLPALARALGQG</sequence>
<dbReference type="Gene3D" id="3.40.50.2300">
    <property type="match status" value="1"/>
</dbReference>
<feature type="domain" description="Phosphotyrosine protein phosphatase I" evidence="6">
    <location>
        <begin position="7"/>
        <end position="189"/>
    </location>
</feature>
<proteinExistence type="inferred from homology"/>
<feature type="active site" evidence="4">
    <location>
        <position position="19"/>
    </location>
</feature>
<dbReference type="InterPro" id="IPR036196">
    <property type="entry name" value="Ptyr_pPase_sf"/>
</dbReference>
<dbReference type="SMART" id="SM00226">
    <property type="entry name" value="LMWPc"/>
    <property type="match status" value="1"/>
</dbReference>
<evidence type="ECO:0000256" key="5">
    <source>
        <dbReference type="SAM" id="MobiDB-lite"/>
    </source>
</evidence>
<keyword evidence="2" id="KW-0378">Hydrolase</keyword>
<dbReference type="InterPro" id="IPR017867">
    <property type="entry name" value="Tyr_phospatase_low_mol_wt"/>
</dbReference>
<evidence type="ECO:0000313" key="8">
    <source>
        <dbReference type="Proteomes" id="UP000054837"/>
    </source>
</evidence>
<dbReference type="EMBL" id="LQBL01000022">
    <property type="protein sequence ID" value="KUG55715.1"/>
    <property type="molecule type" value="Genomic_DNA"/>
</dbReference>
<evidence type="ECO:0000256" key="4">
    <source>
        <dbReference type="PIRSR" id="PIRSR617867-1"/>
    </source>
</evidence>
<evidence type="ECO:0000256" key="2">
    <source>
        <dbReference type="ARBA" id="ARBA00022801"/>
    </source>
</evidence>
<keyword evidence="8" id="KW-1185">Reference proteome</keyword>
<dbReference type="AlphaFoldDB" id="A0A0W8I8K2"/>
<evidence type="ECO:0000259" key="6">
    <source>
        <dbReference type="SMART" id="SM00226"/>
    </source>
</evidence>
<evidence type="ECO:0000256" key="1">
    <source>
        <dbReference type="ARBA" id="ARBA00011063"/>
    </source>
</evidence>
<reference evidence="7 8" key="1">
    <citation type="submission" date="2015-12" db="EMBL/GenBank/DDBJ databases">
        <title>Serinicoccus chungangenesis strain CD08_5 genome sequencing and assembly.</title>
        <authorList>
            <person name="Chander A.M."/>
            <person name="Kaur G."/>
            <person name="Nair G.R."/>
            <person name="Dhawan D.K."/>
            <person name="Kochhar R.K."/>
            <person name="Mayilraj S."/>
            <person name="Bhadada S.K."/>
        </authorList>
    </citation>
    <scope>NUCLEOTIDE SEQUENCE [LARGE SCALE GENOMIC DNA]</scope>
    <source>
        <strain evidence="7 8">CD08_5</strain>
    </source>
</reference>
<organism evidence="7 8">
    <name type="scientific">Serinicoccus chungangensis</name>
    <dbReference type="NCBI Taxonomy" id="767452"/>
    <lineage>
        <taxon>Bacteria</taxon>
        <taxon>Bacillati</taxon>
        <taxon>Actinomycetota</taxon>
        <taxon>Actinomycetes</taxon>
        <taxon>Micrococcales</taxon>
        <taxon>Ornithinimicrobiaceae</taxon>
        <taxon>Serinicoccus</taxon>
    </lineage>
</organism>
<evidence type="ECO:0000256" key="3">
    <source>
        <dbReference type="ARBA" id="ARBA00022912"/>
    </source>
</evidence>
<dbReference type="InterPro" id="IPR050438">
    <property type="entry name" value="LMW_PTPase"/>
</dbReference>
<accession>A0A0W8I8K2</accession>